<accession>A0A1C6IYE7</accession>
<dbReference type="AlphaFoldDB" id="A0A1C6IYE7"/>
<proteinExistence type="predicted"/>
<sequence length="107" mass="12621">MYELRIYHINPGKLDLVVQRFEQHTFHIFERLGIQVVDFWVDCSGDDTLYYIVKWADKAEMDEKWGLFVDDAEWKAAYADSEKDGETVHTIENHLMERLAGAPQNWA</sequence>
<organism evidence="2">
    <name type="scientific">uncultured Anaerotruncus sp</name>
    <dbReference type="NCBI Taxonomy" id="905011"/>
    <lineage>
        <taxon>Bacteria</taxon>
        <taxon>Bacillati</taxon>
        <taxon>Bacillota</taxon>
        <taxon>Clostridia</taxon>
        <taxon>Eubacteriales</taxon>
        <taxon>Oscillospiraceae</taxon>
        <taxon>Anaerotruncus</taxon>
        <taxon>environmental samples</taxon>
    </lineage>
</organism>
<dbReference type="EMBL" id="FMHG01000001">
    <property type="protein sequence ID" value="SCJ74771.1"/>
    <property type="molecule type" value="Genomic_DNA"/>
</dbReference>
<dbReference type="InterPro" id="IPR011008">
    <property type="entry name" value="Dimeric_a/b-barrel"/>
</dbReference>
<dbReference type="SUPFAM" id="SSF54909">
    <property type="entry name" value="Dimeric alpha+beta barrel"/>
    <property type="match status" value="1"/>
</dbReference>
<protein>
    <submittedName>
        <fullName evidence="2">NIPSNAP</fullName>
    </submittedName>
</protein>
<gene>
    <name evidence="2" type="ORF">SAMEA3545359_01771</name>
</gene>
<evidence type="ECO:0000259" key="1">
    <source>
        <dbReference type="Pfam" id="PF07978"/>
    </source>
</evidence>
<reference evidence="2" key="1">
    <citation type="submission" date="2015-09" db="EMBL/GenBank/DDBJ databases">
        <authorList>
            <consortium name="Pathogen Informatics"/>
        </authorList>
    </citation>
    <scope>NUCLEOTIDE SEQUENCE</scope>
    <source>
        <strain evidence="2">2789STDY5834896</strain>
    </source>
</reference>
<name>A0A1C6IYE7_9FIRM</name>
<evidence type="ECO:0000313" key="2">
    <source>
        <dbReference type="EMBL" id="SCJ74771.1"/>
    </source>
</evidence>
<dbReference type="InterPro" id="IPR012577">
    <property type="entry name" value="NIPSNAP"/>
</dbReference>
<dbReference type="Gene3D" id="3.30.70.100">
    <property type="match status" value="1"/>
</dbReference>
<dbReference type="Pfam" id="PF07978">
    <property type="entry name" value="NIPSNAP"/>
    <property type="match status" value="1"/>
</dbReference>
<feature type="domain" description="NIPSNAP" evidence="1">
    <location>
        <begin position="2"/>
        <end position="97"/>
    </location>
</feature>